<dbReference type="InterPro" id="IPR013325">
    <property type="entry name" value="RNA_pol_sigma_r2"/>
</dbReference>
<dbReference type="EMBL" id="SMGO01000002">
    <property type="protein sequence ID" value="TCK83280.1"/>
    <property type="molecule type" value="Genomic_DNA"/>
</dbReference>
<gene>
    <name evidence="7" type="ORF">C8N28_1871</name>
</gene>
<keyword evidence="3" id="KW-0731">Sigma factor</keyword>
<dbReference type="SUPFAM" id="SSF88946">
    <property type="entry name" value="Sigma2 domain of RNA polymerase sigma factors"/>
    <property type="match status" value="1"/>
</dbReference>
<reference evidence="7 8" key="1">
    <citation type="submission" date="2019-03" db="EMBL/GenBank/DDBJ databases">
        <title>Genomic Encyclopedia of Archaeal and Bacterial Type Strains, Phase II (KMG-II): from individual species to whole genera.</title>
        <authorList>
            <person name="Goeker M."/>
        </authorList>
    </citation>
    <scope>NUCLEOTIDE SEQUENCE [LARGE SCALE GENOMIC DNA]</scope>
    <source>
        <strain evidence="7 8">DSM 22554</strain>
    </source>
</reference>
<keyword evidence="8" id="KW-1185">Reference proteome</keyword>
<dbReference type="PANTHER" id="PTHR43133:SF46">
    <property type="entry name" value="RNA POLYMERASE SIGMA-70 FACTOR ECF SUBFAMILY"/>
    <property type="match status" value="1"/>
</dbReference>
<evidence type="ECO:0000256" key="2">
    <source>
        <dbReference type="ARBA" id="ARBA00023015"/>
    </source>
</evidence>
<dbReference type="PANTHER" id="PTHR43133">
    <property type="entry name" value="RNA POLYMERASE ECF-TYPE SIGMA FACTO"/>
    <property type="match status" value="1"/>
</dbReference>
<dbReference type="AlphaFoldDB" id="A0A4R1LXK3"/>
<accession>A0A4R1LXK3</accession>
<dbReference type="InterPro" id="IPR014327">
    <property type="entry name" value="RNA_pol_sigma70_bacteroid"/>
</dbReference>
<proteinExistence type="inferred from homology"/>
<dbReference type="GO" id="GO:0003677">
    <property type="term" value="F:DNA binding"/>
    <property type="evidence" value="ECO:0007669"/>
    <property type="project" value="InterPro"/>
</dbReference>
<dbReference type="NCBIfam" id="TIGR02937">
    <property type="entry name" value="sigma70-ECF"/>
    <property type="match status" value="1"/>
</dbReference>
<comment type="caution">
    <text evidence="7">The sequence shown here is derived from an EMBL/GenBank/DDBJ whole genome shotgun (WGS) entry which is preliminary data.</text>
</comment>
<organism evidence="7 8">
    <name type="scientific">Albibacterium bauzanense</name>
    <dbReference type="NCBI Taxonomy" id="653929"/>
    <lineage>
        <taxon>Bacteria</taxon>
        <taxon>Pseudomonadati</taxon>
        <taxon>Bacteroidota</taxon>
        <taxon>Sphingobacteriia</taxon>
        <taxon>Sphingobacteriales</taxon>
        <taxon>Sphingobacteriaceae</taxon>
        <taxon>Albibacterium</taxon>
    </lineage>
</organism>
<dbReference type="Gene3D" id="1.10.1740.10">
    <property type="match status" value="1"/>
</dbReference>
<feature type="domain" description="RNA polymerase sigma factor 70 region 4 type 2" evidence="6">
    <location>
        <begin position="111"/>
        <end position="160"/>
    </location>
</feature>
<dbReference type="InterPro" id="IPR039425">
    <property type="entry name" value="RNA_pol_sigma-70-like"/>
</dbReference>
<dbReference type="SUPFAM" id="SSF88659">
    <property type="entry name" value="Sigma3 and sigma4 domains of RNA polymerase sigma factors"/>
    <property type="match status" value="1"/>
</dbReference>
<dbReference type="Proteomes" id="UP000294616">
    <property type="component" value="Unassembled WGS sequence"/>
</dbReference>
<dbReference type="GO" id="GO:0016987">
    <property type="term" value="F:sigma factor activity"/>
    <property type="evidence" value="ECO:0007669"/>
    <property type="project" value="UniProtKB-KW"/>
</dbReference>
<evidence type="ECO:0000259" key="6">
    <source>
        <dbReference type="Pfam" id="PF08281"/>
    </source>
</evidence>
<evidence type="ECO:0000256" key="3">
    <source>
        <dbReference type="ARBA" id="ARBA00023082"/>
    </source>
</evidence>
<dbReference type="Pfam" id="PF04542">
    <property type="entry name" value="Sigma70_r2"/>
    <property type="match status" value="1"/>
</dbReference>
<evidence type="ECO:0000313" key="8">
    <source>
        <dbReference type="Proteomes" id="UP000294616"/>
    </source>
</evidence>
<protein>
    <submittedName>
        <fullName evidence="7">RNA polymerase sigma-70 factor (ECF subfamily)</fullName>
    </submittedName>
</protein>
<evidence type="ECO:0000256" key="1">
    <source>
        <dbReference type="ARBA" id="ARBA00010641"/>
    </source>
</evidence>
<sequence length="176" mass="20689">MVDGLIKSDPLSFKMIYKLYWKKLYHIAYNLLQSEQEAEDVVQDVFSSLWYRREHIHIKVGLENYLVRATKYTAFFYLKIRSKNQTIELKAPISYNDVQSKVEYEELETLISNLLDSLPSKTSRIFSLSRFEGLTYPQIAEETGLSVKSVEYHISVALKKFSKELVYTISVFLFIF</sequence>
<evidence type="ECO:0000313" key="7">
    <source>
        <dbReference type="EMBL" id="TCK83280.1"/>
    </source>
</evidence>
<dbReference type="Gene3D" id="1.10.10.10">
    <property type="entry name" value="Winged helix-like DNA-binding domain superfamily/Winged helix DNA-binding domain"/>
    <property type="match status" value="1"/>
</dbReference>
<evidence type="ECO:0000259" key="5">
    <source>
        <dbReference type="Pfam" id="PF04542"/>
    </source>
</evidence>
<dbReference type="InterPro" id="IPR014284">
    <property type="entry name" value="RNA_pol_sigma-70_dom"/>
</dbReference>
<dbReference type="GO" id="GO:0006352">
    <property type="term" value="P:DNA-templated transcription initiation"/>
    <property type="evidence" value="ECO:0007669"/>
    <property type="project" value="InterPro"/>
</dbReference>
<dbReference type="InterPro" id="IPR013249">
    <property type="entry name" value="RNA_pol_sigma70_r4_t2"/>
</dbReference>
<comment type="similarity">
    <text evidence="1">Belongs to the sigma-70 factor family. ECF subfamily.</text>
</comment>
<dbReference type="InterPro" id="IPR007627">
    <property type="entry name" value="RNA_pol_sigma70_r2"/>
</dbReference>
<name>A0A4R1LXK3_9SPHI</name>
<keyword evidence="2" id="KW-0805">Transcription regulation</keyword>
<dbReference type="InterPro" id="IPR013324">
    <property type="entry name" value="RNA_pol_sigma_r3/r4-like"/>
</dbReference>
<keyword evidence="4" id="KW-0804">Transcription</keyword>
<dbReference type="Pfam" id="PF08281">
    <property type="entry name" value="Sigma70_r4_2"/>
    <property type="match status" value="1"/>
</dbReference>
<dbReference type="NCBIfam" id="TIGR02985">
    <property type="entry name" value="Sig70_bacteroi1"/>
    <property type="match status" value="1"/>
</dbReference>
<evidence type="ECO:0000256" key="4">
    <source>
        <dbReference type="ARBA" id="ARBA00023163"/>
    </source>
</evidence>
<dbReference type="InterPro" id="IPR036388">
    <property type="entry name" value="WH-like_DNA-bd_sf"/>
</dbReference>
<feature type="domain" description="RNA polymerase sigma-70 region 2" evidence="5">
    <location>
        <begin position="17"/>
        <end position="74"/>
    </location>
</feature>